<dbReference type="PIRSF" id="PIRSF000097">
    <property type="entry name" value="AKR"/>
    <property type="match status" value="1"/>
</dbReference>
<evidence type="ECO:0000256" key="1">
    <source>
        <dbReference type="ARBA" id="ARBA00023002"/>
    </source>
</evidence>
<gene>
    <name evidence="6" type="ORF">BCR35DRAFT_327099</name>
</gene>
<dbReference type="OrthoDB" id="5945798at2759"/>
<comment type="caution">
    <text evidence="6">The sequence shown here is derived from an EMBL/GenBank/DDBJ whole genome shotgun (WGS) entry which is preliminary data.</text>
</comment>
<dbReference type="InterPro" id="IPR018170">
    <property type="entry name" value="Aldo/ket_reductase_CS"/>
</dbReference>
<dbReference type="Proteomes" id="UP000193467">
    <property type="component" value="Unassembled WGS sequence"/>
</dbReference>
<dbReference type="PANTHER" id="PTHR11732">
    <property type="entry name" value="ALDO/KETO REDUCTASE"/>
    <property type="match status" value="1"/>
</dbReference>
<evidence type="ECO:0000256" key="3">
    <source>
        <dbReference type="PIRSR" id="PIRSR000097-2"/>
    </source>
</evidence>
<protein>
    <submittedName>
        <fullName evidence="6">Putative GCY1-galactose-induced protein of aldo/keto reductase family</fullName>
    </submittedName>
</protein>
<reference evidence="6 7" key="1">
    <citation type="submission" date="2016-07" db="EMBL/GenBank/DDBJ databases">
        <title>Pervasive Adenine N6-methylation of Active Genes in Fungi.</title>
        <authorList>
            <consortium name="DOE Joint Genome Institute"/>
            <person name="Mondo S.J."/>
            <person name="Dannebaum R.O."/>
            <person name="Kuo R.C."/>
            <person name="Labutti K."/>
            <person name="Haridas S."/>
            <person name="Kuo A."/>
            <person name="Salamov A."/>
            <person name="Ahrendt S.R."/>
            <person name="Lipzen A."/>
            <person name="Sullivan W."/>
            <person name="Andreopoulos W.B."/>
            <person name="Clum A."/>
            <person name="Lindquist E."/>
            <person name="Daum C."/>
            <person name="Ramamoorthy G.K."/>
            <person name="Gryganskyi A."/>
            <person name="Culley D."/>
            <person name="Magnuson J.K."/>
            <person name="James T.Y."/>
            <person name="O'Malley M.A."/>
            <person name="Stajich J.E."/>
            <person name="Spatafora J.W."/>
            <person name="Visel A."/>
            <person name="Grigoriev I.V."/>
        </authorList>
    </citation>
    <scope>NUCLEOTIDE SEQUENCE [LARGE SCALE GENOMIC DNA]</scope>
    <source>
        <strain evidence="6 7">62-1032</strain>
    </source>
</reference>
<accession>A0A1Y2D6H0</accession>
<evidence type="ECO:0000256" key="2">
    <source>
        <dbReference type="PIRSR" id="PIRSR000097-1"/>
    </source>
</evidence>
<feature type="active site" description="Proton donor" evidence="2">
    <location>
        <position position="57"/>
    </location>
</feature>
<evidence type="ECO:0000313" key="7">
    <source>
        <dbReference type="Proteomes" id="UP000193467"/>
    </source>
</evidence>
<dbReference type="PROSITE" id="PS00063">
    <property type="entry name" value="ALDOKETO_REDUCTASE_3"/>
    <property type="match status" value="1"/>
</dbReference>
<dbReference type="InterPro" id="IPR020471">
    <property type="entry name" value="AKR"/>
</dbReference>
<feature type="domain" description="NADP-dependent oxidoreductase" evidence="5">
    <location>
        <begin position="20"/>
        <end position="276"/>
    </location>
</feature>
<feature type="binding site" evidence="3">
    <location>
        <position position="113"/>
    </location>
    <ligand>
        <name>substrate</name>
    </ligand>
</feature>
<dbReference type="InterPro" id="IPR036812">
    <property type="entry name" value="NAD(P)_OxRdtase_dom_sf"/>
</dbReference>
<dbReference type="InterPro" id="IPR023210">
    <property type="entry name" value="NADP_OxRdtase_dom"/>
</dbReference>
<dbReference type="PRINTS" id="PR00069">
    <property type="entry name" value="ALDKETRDTASE"/>
</dbReference>
<dbReference type="SUPFAM" id="SSF51430">
    <property type="entry name" value="NAD(P)-linked oxidoreductase"/>
    <property type="match status" value="1"/>
</dbReference>
<dbReference type="EMBL" id="MCGR01000094">
    <property type="protein sequence ID" value="ORY54870.1"/>
    <property type="molecule type" value="Genomic_DNA"/>
</dbReference>
<dbReference type="InParanoid" id="A0A1Y2D6H0"/>
<dbReference type="Gene3D" id="3.20.20.100">
    <property type="entry name" value="NADP-dependent oxidoreductase domain"/>
    <property type="match status" value="1"/>
</dbReference>
<dbReference type="Pfam" id="PF00248">
    <property type="entry name" value="Aldo_ket_red"/>
    <property type="match status" value="1"/>
</dbReference>
<dbReference type="PROSITE" id="PS00062">
    <property type="entry name" value="ALDOKETO_REDUCTASE_2"/>
    <property type="match status" value="1"/>
</dbReference>
<proteinExistence type="predicted"/>
<dbReference type="CDD" id="cd19071">
    <property type="entry name" value="AKR_AKR1-5-like"/>
    <property type="match status" value="1"/>
</dbReference>
<keyword evidence="1" id="KW-0560">Oxidoreductase</keyword>
<evidence type="ECO:0000259" key="5">
    <source>
        <dbReference type="Pfam" id="PF00248"/>
    </source>
</evidence>
<feature type="site" description="Lowers pKa of active site Tyr" evidence="4">
    <location>
        <position position="82"/>
    </location>
</feature>
<dbReference type="AlphaFoldDB" id="A0A1Y2D6H0"/>
<dbReference type="GO" id="GO:0016616">
    <property type="term" value="F:oxidoreductase activity, acting on the CH-OH group of donors, NAD or NADP as acceptor"/>
    <property type="evidence" value="ECO:0007669"/>
    <property type="project" value="UniProtKB-ARBA"/>
</dbReference>
<organism evidence="6 7">
    <name type="scientific">Leucosporidium creatinivorum</name>
    <dbReference type="NCBI Taxonomy" id="106004"/>
    <lineage>
        <taxon>Eukaryota</taxon>
        <taxon>Fungi</taxon>
        <taxon>Dikarya</taxon>
        <taxon>Basidiomycota</taxon>
        <taxon>Pucciniomycotina</taxon>
        <taxon>Microbotryomycetes</taxon>
        <taxon>Leucosporidiales</taxon>
        <taxon>Leucosporidium</taxon>
    </lineage>
</organism>
<keyword evidence="7" id="KW-1185">Reference proteome</keyword>
<sequence>MSPTISTFTLNNGVQIPGVGLGCWMGKPAGDDQSETEEMITTGIKTGYTHFDTANGYGNERAVGTAIKASGLPREKFFVTTKLNGPDHPRVAEAFQASLEELGGDYIDLYLMHWPQSNNWSTGETVPFGKSPTFQETWADMEKLLDTGKVKAIGVSNFSVKNLELLLQTAKVVPAVNQVELHPYLPQEKLLNYCTDKGIHLTAYCPLGQGNSPILREELIVSLAEKYKKPVGAVLLSWNVQRGVSVVPKSSNPERMKQNLDIFPLSASDASAISSLVQTSALKGRQLSLCQYGPGAAKRGYVCGWSMEDMGWDYDLAAWDGEGWKA</sequence>
<dbReference type="STRING" id="106004.A0A1Y2D6H0"/>
<evidence type="ECO:0000256" key="4">
    <source>
        <dbReference type="PIRSR" id="PIRSR000097-3"/>
    </source>
</evidence>
<dbReference type="FunFam" id="3.20.20.100:FF:000002">
    <property type="entry name" value="2,5-diketo-D-gluconic acid reductase A"/>
    <property type="match status" value="1"/>
</dbReference>
<name>A0A1Y2D6H0_9BASI</name>
<evidence type="ECO:0000313" key="6">
    <source>
        <dbReference type="EMBL" id="ORY54870.1"/>
    </source>
</evidence>